<feature type="signal peptide" evidence="1">
    <location>
        <begin position="1"/>
        <end position="29"/>
    </location>
</feature>
<dbReference type="Pfam" id="PF20243">
    <property type="entry name" value="MbnP"/>
    <property type="match status" value="1"/>
</dbReference>
<sequence length="311" mass="32983">MNAIRFAAKAAVSATACVAAILAVQPSYAASEAPTKPVEIRFAAEIDGSPFSCAQAYEGIGVTQSNVEIADFRVFVTNLQLLAADGTETPLALEQDGKWQYENVALLDFSDGTGTCVNGTPQINTRVHGTAPEGDYTGLAFDIGVPFSLNHNDPTLAASPLNLTAMFWNWQGGYKFINLDMATAGMPIETVQTTGDHVGGSADERPRARGWSLHLGSTGCASESRTTPPVEACANPNHVSVRFAEFDPKSNVVVFDPVPVLAEADVDYNTPGTSPGCMSFANDDDCVPVMSRLGLPFRDLPAGEQLFATMR</sequence>
<evidence type="ECO:0000313" key="3">
    <source>
        <dbReference type="EMBL" id="SCC78490.1"/>
    </source>
</evidence>
<dbReference type="InterPro" id="IPR046863">
    <property type="entry name" value="MbnP-like_dom"/>
</dbReference>
<reference evidence="3 4" key="1">
    <citation type="submission" date="2016-08" db="EMBL/GenBank/DDBJ databases">
        <authorList>
            <person name="Varghese N."/>
            <person name="Submissions Spin"/>
        </authorList>
    </citation>
    <scope>NUCLEOTIDE SEQUENCE [LARGE SCALE GENOMIC DNA]</scope>
    <source>
        <strain evidence="3 4">HL-109</strain>
    </source>
</reference>
<evidence type="ECO:0000256" key="1">
    <source>
        <dbReference type="SAM" id="SignalP"/>
    </source>
</evidence>
<feature type="domain" description="Copper-binding protein MbnP-like" evidence="2">
    <location>
        <begin position="35"/>
        <end position="278"/>
    </location>
</feature>
<dbReference type="EMBL" id="FMBM01000001">
    <property type="protein sequence ID" value="SCC78490.1"/>
    <property type="molecule type" value="Genomic_DNA"/>
</dbReference>
<gene>
    <name evidence="3" type="ORF">GA0071312_0318</name>
</gene>
<evidence type="ECO:0000259" key="2">
    <source>
        <dbReference type="Pfam" id="PF20243"/>
    </source>
</evidence>
<proteinExistence type="predicted"/>
<feature type="chain" id="PRO_5046720605" evidence="1">
    <location>
        <begin position="30"/>
        <end position="311"/>
    </location>
</feature>
<comment type="caution">
    <text evidence="3">The sequence shown here is derived from an EMBL/GenBank/DDBJ whole genome shotgun (WGS) entry which is preliminary data.</text>
</comment>
<dbReference type="InterPro" id="IPR023977">
    <property type="entry name" value="MbnP-like"/>
</dbReference>
<organism evidence="3 4">
    <name type="scientific">Saliniramus fredricksonii</name>
    <dbReference type="NCBI Taxonomy" id="1653334"/>
    <lineage>
        <taxon>Bacteria</taxon>
        <taxon>Pseudomonadati</taxon>
        <taxon>Pseudomonadota</taxon>
        <taxon>Alphaproteobacteria</taxon>
        <taxon>Hyphomicrobiales</taxon>
        <taxon>Salinarimonadaceae</taxon>
        <taxon>Saliniramus</taxon>
    </lineage>
</organism>
<protein>
    <submittedName>
        <fullName evidence="3">AZL_007920/MXAN_0976 family protein</fullName>
    </submittedName>
</protein>
<keyword evidence="4" id="KW-1185">Reference proteome</keyword>
<dbReference type="RefSeq" id="WP_083204218.1">
    <property type="nucleotide sequence ID" value="NZ_FMBM01000001.1"/>
</dbReference>
<keyword evidence="1" id="KW-0732">Signal</keyword>
<accession>A0ABY0K506</accession>
<name>A0ABY0K506_9HYPH</name>
<evidence type="ECO:0000313" key="4">
    <source>
        <dbReference type="Proteomes" id="UP000182800"/>
    </source>
</evidence>
<dbReference type="Proteomes" id="UP000182800">
    <property type="component" value="Unassembled WGS sequence"/>
</dbReference>
<dbReference type="NCBIfam" id="TIGR04052">
    <property type="entry name" value="MbnP_like_WxW"/>
    <property type="match status" value="1"/>
</dbReference>